<dbReference type="eggNOG" id="COG2356">
    <property type="taxonomic scope" value="Bacteria"/>
</dbReference>
<dbReference type="InterPro" id="IPR044925">
    <property type="entry name" value="His-Me_finger_sf"/>
</dbReference>
<evidence type="ECO:0000256" key="2">
    <source>
        <dbReference type="ARBA" id="ARBA00022722"/>
    </source>
</evidence>
<dbReference type="OrthoDB" id="9800417at2"/>
<keyword evidence="3" id="KW-0378">Hydrolase</keyword>
<accession>E3BK80</accession>
<comment type="similarity">
    <text evidence="1">Belongs to the EndA/NucM nuclease family.</text>
</comment>
<dbReference type="Pfam" id="PF04231">
    <property type="entry name" value="Endonuclease_1"/>
    <property type="match status" value="1"/>
</dbReference>
<comment type="caution">
    <text evidence="4">The sequence shown here is derived from an EMBL/GenBank/DDBJ whole genome shotgun (WGS) entry which is preliminary data.</text>
</comment>
<keyword evidence="5" id="KW-1185">Reference proteome</keyword>
<dbReference type="InterPro" id="IPR007346">
    <property type="entry name" value="Endonuclease-I"/>
</dbReference>
<dbReference type="AlphaFoldDB" id="E3BK80"/>
<evidence type="ECO:0000313" key="4">
    <source>
        <dbReference type="EMBL" id="EFP96465.1"/>
    </source>
</evidence>
<evidence type="ECO:0000256" key="1">
    <source>
        <dbReference type="ARBA" id="ARBA00006429"/>
    </source>
</evidence>
<dbReference type="SUPFAM" id="SSF54060">
    <property type="entry name" value="His-Me finger endonucleases"/>
    <property type="match status" value="1"/>
</dbReference>
<organism evidence="4 5">
    <name type="scientific">Vibrio caribbeanicus ATCC BAA-2122</name>
    <dbReference type="NCBI Taxonomy" id="796620"/>
    <lineage>
        <taxon>Bacteria</taxon>
        <taxon>Pseudomonadati</taxon>
        <taxon>Pseudomonadota</taxon>
        <taxon>Gammaproteobacteria</taxon>
        <taxon>Vibrionales</taxon>
        <taxon>Vibrionaceae</taxon>
        <taxon>Vibrio</taxon>
    </lineage>
</organism>
<reference evidence="4 5" key="1">
    <citation type="journal article" date="2012" name="Int. J. Syst. Evol. Microbiol.">
        <title>Vibrio caribbeanicus sp. nov., isolated from the marine sponge Scleritoderma cyanea.</title>
        <authorList>
            <person name="Hoffmann M."/>
            <person name="Monday S.R."/>
            <person name="Allard M.W."/>
            <person name="Strain E.A."/>
            <person name="Whittaker P."/>
            <person name="Naum M."/>
            <person name="McCarthy P.J."/>
            <person name="Lopez J.V."/>
            <person name="Fischer M."/>
            <person name="Brown E.W."/>
        </authorList>
    </citation>
    <scope>NUCLEOTIDE SEQUENCE [LARGE SCALE GENOMIC DNA]</scope>
    <source>
        <strain evidence="4 5">ATCC BAA-2122</strain>
    </source>
</reference>
<protein>
    <submittedName>
        <fullName evidence="4">Endonuclease I</fullName>
    </submittedName>
</protein>
<gene>
    <name evidence="4" type="ORF">VIBC2010_04784</name>
</gene>
<dbReference type="Proteomes" id="UP000002943">
    <property type="component" value="Unassembled WGS sequence"/>
</dbReference>
<dbReference type="RefSeq" id="WP_009601435.1">
    <property type="nucleotide sequence ID" value="NZ_AEIU01000074.1"/>
</dbReference>
<dbReference type="PANTHER" id="PTHR33607">
    <property type="entry name" value="ENDONUCLEASE-1"/>
    <property type="match status" value="1"/>
</dbReference>
<evidence type="ECO:0000256" key="3">
    <source>
        <dbReference type="ARBA" id="ARBA00022801"/>
    </source>
</evidence>
<dbReference type="GO" id="GO:0004519">
    <property type="term" value="F:endonuclease activity"/>
    <property type="evidence" value="ECO:0007669"/>
    <property type="project" value="UniProtKB-KW"/>
</dbReference>
<keyword evidence="2" id="KW-0540">Nuclease</keyword>
<dbReference type="GO" id="GO:0016787">
    <property type="term" value="F:hydrolase activity"/>
    <property type="evidence" value="ECO:0007669"/>
    <property type="project" value="UniProtKB-KW"/>
</dbReference>
<proteinExistence type="inferred from homology"/>
<dbReference type="PANTHER" id="PTHR33607:SF2">
    <property type="entry name" value="ENDONUCLEASE-1"/>
    <property type="match status" value="1"/>
</dbReference>
<dbReference type="STRING" id="796620.VIBC2010_04784"/>
<keyword evidence="4" id="KW-0255">Endonuclease</keyword>
<sequence length="396" mass="44578">MINTASKFACASVVGCLSFKIIAQPLVNFEGDICDESIGILNIVTDGYAHETSWKLLSDTGEQLFGGEGYADNSEVVKTMCLVEGNYTFEISDSHGDGICCRYGEGSFSFTVDKKPIFSGSNFGDIMSHSFYVDPPASDDSDSYYAHAVGKKGYPLKTALYEIIKDHNTRGYSAVWSLINDADIDHYFDKDLTILDIYSEKVRGRDSHNFEPSIDQCGQYRKESDCYNREHSFPKSWFGGKIEPMNSDGHHIFAADGYVNAKRGNWPYGEVGFATYVSSNGSKVGLAKSITNFNGVVFEPIDEFKGDLARAYFYMATRYEGQISTWEGNNDNSDAVLNGNNTSVFEPWLLELLKRWHKFDPVSQKEMDRNNKVYQFQGNRNPYIDHPAFVYMIWGE</sequence>
<evidence type="ECO:0000313" key="5">
    <source>
        <dbReference type="Proteomes" id="UP000002943"/>
    </source>
</evidence>
<dbReference type="EMBL" id="AEIU01000074">
    <property type="protein sequence ID" value="EFP96465.1"/>
    <property type="molecule type" value="Genomic_DNA"/>
</dbReference>
<name>E3BK80_9VIBR</name>